<dbReference type="AlphaFoldDB" id="A0A744BQ00"/>
<reference evidence="2" key="1">
    <citation type="journal article" date="2018" name="Genome Biol.">
        <title>SKESA: strategic k-mer extension for scrupulous assemblies.</title>
        <authorList>
            <person name="Souvorov A."/>
            <person name="Agarwala R."/>
            <person name="Lipman D.J."/>
        </authorList>
    </citation>
    <scope>NUCLEOTIDE SEQUENCE</scope>
    <source>
        <strain evidence="2">MA.RM_77</strain>
    </source>
</reference>
<feature type="non-terminal residue" evidence="2">
    <location>
        <position position="1"/>
    </location>
</feature>
<dbReference type="CDD" id="cd00093">
    <property type="entry name" value="HTH_XRE"/>
    <property type="match status" value="1"/>
</dbReference>
<dbReference type="EMBL" id="DAAUPR010000070">
    <property type="protein sequence ID" value="HAF2386865.1"/>
    <property type="molecule type" value="Genomic_DNA"/>
</dbReference>
<proteinExistence type="predicted"/>
<dbReference type="SMART" id="SM00530">
    <property type="entry name" value="HTH_XRE"/>
    <property type="match status" value="1"/>
</dbReference>
<dbReference type="Pfam" id="PF01381">
    <property type="entry name" value="HTH_3"/>
    <property type="match status" value="1"/>
</dbReference>
<dbReference type="InterPro" id="IPR001387">
    <property type="entry name" value="Cro/C1-type_HTH"/>
</dbReference>
<dbReference type="Gene3D" id="1.10.260.40">
    <property type="entry name" value="lambda repressor-like DNA-binding domains"/>
    <property type="match status" value="1"/>
</dbReference>
<evidence type="ECO:0000313" key="2">
    <source>
        <dbReference type="EMBL" id="HAF2386865.1"/>
    </source>
</evidence>
<reference evidence="2" key="2">
    <citation type="submission" date="2020-02" db="EMBL/GenBank/DDBJ databases">
        <authorList>
            <consortium name="NCBI Pathogen Detection Project"/>
        </authorList>
    </citation>
    <scope>NUCLEOTIDE SEQUENCE</scope>
    <source>
        <strain evidence="2">MA.RM_77</strain>
    </source>
</reference>
<protein>
    <submittedName>
        <fullName evidence="2">Helix-turn-helix transcriptional regulator</fullName>
    </submittedName>
</protein>
<name>A0A744BQ00_SALER</name>
<dbReference type="SUPFAM" id="SSF47413">
    <property type="entry name" value="lambda repressor-like DNA-binding domains"/>
    <property type="match status" value="1"/>
</dbReference>
<dbReference type="GO" id="GO:0003677">
    <property type="term" value="F:DNA binding"/>
    <property type="evidence" value="ECO:0007669"/>
    <property type="project" value="InterPro"/>
</dbReference>
<comment type="caution">
    <text evidence="2">The sequence shown here is derived from an EMBL/GenBank/DDBJ whole genome shotgun (WGS) entry which is preliminary data.</text>
</comment>
<dbReference type="InterPro" id="IPR010982">
    <property type="entry name" value="Lambda_DNA-bd_dom_sf"/>
</dbReference>
<dbReference type="PROSITE" id="PS50943">
    <property type="entry name" value="HTH_CROC1"/>
    <property type="match status" value="1"/>
</dbReference>
<gene>
    <name evidence="2" type="ORF">G9B79_004987</name>
</gene>
<organism evidence="2">
    <name type="scientific">Salmonella enterica</name>
    <name type="common">Salmonella choleraesuis</name>
    <dbReference type="NCBI Taxonomy" id="28901"/>
    <lineage>
        <taxon>Bacteria</taxon>
        <taxon>Pseudomonadati</taxon>
        <taxon>Pseudomonadota</taxon>
        <taxon>Gammaproteobacteria</taxon>
        <taxon>Enterobacterales</taxon>
        <taxon>Enterobacteriaceae</taxon>
        <taxon>Salmonella</taxon>
    </lineage>
</organism>
<sequence>TIGKSIGVARVKQHMSAQELEDAIGAPEGSVFRWETGKIVPSAMDIAMLADVLKCNKEWLEISSKYKNELPPDRESRNMEETVMIAMREASRTMEKHEINSLFKSYYVLVI</sequence>
<accession>A0A744BQ00</accession>
<feature type="domain" description="HTH cro/C1-type" evidence="1">
    <location>
        <begin position="9"/>
        <end position="60"/>
    </location>
</feature>
<evidence type="ECO:0000259" key="1">
    <source>
        <dbReference type="PROSITE" id="PS50943"/>
    </source>
</evidence>